<organism evidence="5 6">
    <name type="scientific">Dendrobium chrysotoxum</name>
    <name type="common">Orchid</name>
    <dbReference type="NCBI Taxonomy" id="161865"/>
    <lineage>
        <taxon>Eukaryota</taxon>
        <taxon>Viridiplantae</taxon>
        <taxon>Streptophyta</taxon>
        <taxon>Embryophyta</taxon>
        <taxon>Tracheophyta</taxon>
        <taxon>Spermatophyta</taxon>
        <taxon>Magnoliopsida</taxon>
        <taxon>Liliopsida</taxon>
        <taxon>Asparagales</taxon>
        <taxon>Orchidaceae</taxon>
        <taxon>Epidendroideae</taxon>
        <taxon>Malaxideae</taxon>
        <taxon>Dendrobiinae</taxon>
        <taxon>Dendrobium</taxon>
    </lineage>
</organism>
<dbReference type="GO" id="GO:0005504">
    <property type="term" value="F:fatty acid binding"/>
    <property type="evidence" value="ECO:0007669"/>
    <property type="project" value="TreeGrafter"/>
</dbReference>
<gene>
    <name evidence="5" type="ORF">IEQ34_002941</name>
</gene>
<dbReference type="InterPro" id="IPR036298">
    <property type="entry name" value="Chalcone_isomerase_sf"/>
</dbReference>
<dbReference type="EMBL" id="JAGFBR010000004">
    <property type="protein sequence ID" value="KAH0467908.1"/>
    <property type="molecule type" value="Genomic_DNA"/>
</dbReference>
<dbReference type="SUPFAM" id="SSF54626">
    <property type="entry name" value="Chalcone isomerase"/>
    <property type="match status" value="1"/>
</dbReference>
<proteinExistence type="inferred from homology"/>
<keyword evidence="6" id="KW-1185">Reference proteome</keyword>
<evidence type="ECO:0000313" key="6">
    <source>
        <dbReference type="Proteomes" id="UP000775213"/>
    </source>
</evidence>
<sequence>MAGVVGELKEIKEGQSNVEVRPITEVAIVKEEEKQEHPKENKSIKTEQNEEKKEIEPKTRIAFPVKLADGKKLMSIGLRRKKVFAININIYAFGIYGDDVKLKEVVKAKFESPKEPTREMFDTVIDVDAGMMVRLVIVFGGLSMSMVRKSFDEGIGASLKKLNGGKTDKELVSKVMGSATDDIKLPSGSVIEISRLPGFVLQTKVKGEVISVVQSKLLCRAYFHLYLGDDPFDKEAKEKFGSSLLSLF</sequence>
<dbReference type="GO" id="GO:0009570">
    <property type="term" value="C:chloroplast stroma"/>
    <property type="evidence" value="ECO:0007669"/>
    <property type="project" value="TreeGrafter"/>
</dbReference>
<name>A0AAV7HIM0_DENCH</name>
<evidence type="ECO:0000256" key="1">
    <source>
        <dbReference type="ARBA" id="ARBA00007166"/>
    </source>
</evidence>
<dbReference type="Pfam" id="PF16036">
    <property type="entry name" value="Chalcone_3"/>
    <property type="match status" value="1"/>
</dbReference>
<dbReference type="AlphaFoldDB" id="A0AAV7HIM0"/>
<dbReference type="PANTHER" id="PTHR47589:SF4">
    <property type="entry name" value="FATTY-ACID-BINDING PROTEIN 1-LIKE"/>
    <property type="match status" value="1"/>
</dbReference>
<evidence type="ECO:0000256" key="2">
    <source>
        <dbReference type="ARBA" id="ARBA00024426"/>
    </source>
</evidence>
<dbReference type="GO" id="GO:0016872">
    <property type="term" value="F:intramolecular lyase activity"/>
    <property type="evidence" value="ECO:0007669"/>
    <property type="project" value="InterPro"/>
</dbReference>
<feature type="region of interest" description="Disordered" evidence="3">
    <location>
        <begin position="29"/>
        <end position="55"/>
    </location>
</feature>
<evidence type="ECO:0000313" key="5">
    <source>
        <dbReference type="EMBL" id="KAH0467908.1"/>
    </source>
</evidence>
<dbReference type="InterPro" id="IPR044228">
    <property type="entry name" value="FAP1"/>
</dbReference>
<dbReference type="InterPro" id="IPR016089">
    <property type="entry name" value="Chalcone_isomerase_bundle_sf"/>
</dbReference>
<protein>
    <recommendedName>
        <fullName evidence="2">Chalcone--flavanone isomerase</fullName>
    </recommendedName>
</protein>
<comment type="caution">
    <text evidence="5">The sequence shown here is derived from an EMBL/GenBank/DDBJ whole genome shotgun (WGS) entry which is preliminary data.</text>
</comment>
<dbReference type="InterPro" id="IPR016087">
    <property type="entry name" value="Chalcone_isomerase"/>
</dbReference>
<dbReference type="Proteomes" id="UP000775213">
    <property type="component" value="Unassembled WGS sequence"/>
</dbReference>
<dbReference type="GO" id="GO:0006631">
    <property type="term" value="P:fatty acid metabolic process"/>
    <property type="evidence" value="ECO:0007669"/>
    <property type="project" value="TreeGrafter"/>
</dbReference>
<evidence type="ECO:0000259" key="4">
    <source>
        <dbReference type="Pfam" id="PF16036"/>
    </source>
</evidence>
<dbReference type="Gene3D" id="3.50.70.10">
    <property type="match status" value="1"/>
</dbReference>
<dbReference type="Gene3D" id="1.10.890.20">
    <property type="match status" value="1"/>
</dbReference>
<feature type="domain" description="Chalcone isomerase" evidence="4">
    <location>
        <begin position="122"/>
        <end position="239"/>
    </location>
</feature>
<accession>A0AAV7HIM0</accession>
<reference evidence="5 6" key="1">
    <citation type="journal article" date="2021" name="Hortic Res">
        <title>Chromosome-scale assembly of the Dendrobium chrysotoxum genome enhances the understanding of orchid evolution.</title>
        <authorList>
            <person name="Zhang Y."/>
            <person name="Zhang G.Q."/>
            <person name="Zhang D."/>
            <person name="Liu X.D."/>
            <person name="Xu X.Y."/>
            <person name="Sun W.H."/>
            <person name="Yu X."/>
            <person name="Zhu X."/>
            <person name="Wang Z.W."/>
            <person name="Zhao X."/>
            <person name="Zhong W.Y."/>
            <person name="Chen H."/>
            <person name="Yin W.L."/>
            <person name="Huang T."/>
            <person name="Niu S.C."/>
            <person name="Liu Z.J."/>
        </authorList>
    </citation>
    <scope>NUCLEOTIDE SEQUENCE [LARGE SCALE GENOMIC DNA]</scope>
    <source>
        <strain evidence="5">Lindl</strain>
    </source>
</reference>
<evidence type="ECO:0000256" key="3">
    <source>
        <dbReference type="SAM" id="MobiDB-lite"/>
    </source>
</evidence>
<dbReference type="InterPro" id="IPR016088">
    <property type="entry name" value="Chalcone_isomerase_3-sand"/>
</dbReference>
<dbReference type="PANTHER" id="PTHR47589">
    <property type="entry name" value="FATTY-ACID-BINDING PROTEIN 1"/>
    <property type="match status" value="1"/>
</dbReference>
<comment type="similarity">
    <text evidence="1">Belongs to the chalcone isomerase family.</text>
</comment>